<dbReference type="Proteomes" id="UP001377567">
    <property type="component" value="Unassembled WGS sequence"/>
</dbReference>
<dbReference type="EMBL" id="BTGD01000003">
    <property type="protein sequence ID" value="GMM54988.1"/>
    <property type="molecule type" value="Genomic_DNA"/>
</dbReference>
<proteinExistence type="predicted"/>
<name>A0AAV5RWJ3_MAUHU</name>
<accession>A0AAV5RWJ3</accession>
<evidence type="ECO:0000313" key="2">
    <source>
        <dbReference type="Proteomes" id="UP001377567"/>
    </source>
</evidence>
<protein>
    <submittedName>
        <fullName evidence="1">Uncharacterized protein</fullName>
    </submittedName>
</protein>
<keyword evidence="2" id="KW-1185">Reference proteome</keyword>
<dbReference type="Pfam" id="PF13242">
    <property type="entry name" value="Hydrolase_like"/>
    <property type="match status" value="1"/>
</dbReference>
<comment type="caution">
    <text evidence="1">The sequence shown here is derived from an EMBL/GenBank/DDBJ whole genome shotgun (WGS) entry which is preliminary data.</text>
</comment>
<sequence>MLSLRPLSASSVIGRTIAKSIGTRLLSTTSKEFAFAFDIDGVLLRGTEAIPKAGEALKLLNKNKIPFILLTNGGGILEADRVNFISQKLGVEISPLQIVQSHTPYKTLVDKYERILAVGTPSVKNVAKTYGFKDVVHPFDIIRYNKSITPFSGVTGQELEQFSSEVKDLTTKKFDAVLVFNDPHDWAGDLQVISDVLNTQGGMLNTLRKEQQWEPAVPIFFSNNDLLWANQYTLNRFGQGAFRYLVQTLYSKMNNGMPLRDFIIGKPTAITYNFAHNVLIDWRNKLLKGETDSTTQCLPPLGQKPESSPFDKVFMVGDNPASDIIGANKNGWESCLVRTGVYRDGDVLDQCTPTMIVDDSYTAVVDVLKKYNM</sequence>
<gene>
    <name evidence="1" type="ORF">DAKH74_016040</name>
</gene>
<organism evidence="1 2">
    <name type="scientific">Maudiozyma humilis</name>
    <name type="common">Sour dough yeast</name>
    <name type="synonym">Kazachstania humilis</name>
    <dbReference type="NCBI Taxonomy" id="51915"/>
    <lineage>
        <taxon>Eukaryota</taxon>
        <taxon>Fungi</taxon>
        <taxon>Dikarya</taxon>
        <taxon>Ascomycota</taxon>
        <taxon>Saccharomycotina</taxon>
        <taxon>Saccharomycetes</taxon>
        <taxon>Saccharomycetales</taxon>
        <taxon>Saccharomycetaceae</taxon>
        <taxon>Maudiozyma</taxon>
    </lineage>
</organism>
<dbReference type="SUPFAM" id="SSF56784">
    <property type="entry name" value="HAD-like"/>
    <property type="match status" value="1"/>
</dbReference>
<dbReference type="InterPro" id="IPR006357">
    <property type="entry name" value="HAD-SF_hydro_IIA"/>
</dbReference>
<dbReference type="SFLD" id="SFLDS00003">
    <property type="entry name" value="Haloacid_Dehalogenase"/>
    <property type="match status" value="1"/>
</dbReference>
<dbReference type="InterPro" id="IPR050324">
    <property type="entry name" value="CDP-alcohol_PTase-I"/>
</dbReference>
<reference evidence="1 2" key="1">
    <citation type="journal article" date="2023" name="Elife">
        <title>Identification of key yeast species and microbe-microbe interactions impacting larval growth of Drosophila in the wild.</title>
        <authorList>
            <person name="Mure A."/>
            <person name="Sugiura Y."/>
            <person name="Maeda R."/>
            <person name="Honda K."/>
            <person name="Sakurai N."/>
            <person name="Takahashi Y."/>
            <person name="Watada M."/>
            <person name="Katoh T."/>
            <person name="Gotoh A."/>
            <person name="Gotoh Y."/>
            <person name="Taniguchi I."/>
            <person name="Nakamura K."/>
            <person name="Hayashi T."/>
            <person name="Katayama T."/>
            <person name="Uemura T."/>
            <person name="Hattori Y."/>
        </authorList>
    </citation>
    <scope>NUCLEOTIDE SEQUENCE [LARGE SCALE GENOMIC DNA]</scope>
    <source>
        <strain evidence="1 2">KH-74</strain>
    </source>
</reference>
<dbReference type="SFLD" id="SFLDG01139">
    <property type="entry name" value="C2.A:_Pyridoxal_Phosphate_Phos"/>
    <property type="match status" value="1"/>
</dbReference>
<evidence type="ECO:0000313" key="1">
    <source>
        <dbReference type="EMBL" id="GMM54988.1"/>
    </source>
</evidence>
<dbReference type="NCBIfam" id="TIGR01456">
    <property type="entry name" value="CECR5"/>
    <property type="match status" value="1"/>
</dbReference>
<dbReference type="NCBIfam" id="TIGR01460">
    <property type="entry name" value="HAD-SF-IIA"/>
    <property type="match status" value="1"/>
</dbReference>
<dbReference type="PANTHER" id="PTHR14269">
    <property type="entry name" value="CDP-DIACYLGLYCEROL--GLYCEROL-3-PHOSPHATE 3-PHOSPHATIDYLTRANSFERASE-RELATED"/>
    <property type="match status" value="1"/>
</dbReference>
<dbReference type="Gene3D" id="3.40.50.1000">
    <property type="entry name" value="HAD superfamily/HAD-like"/>
    <property type="match status" value="2"/>
</dbReference>
<dbReference type="Pfam" id="PF13344">
    <property type="entry name" value="Hydrolase_6"/>
    <property type="match status" value="1"/>
</dbReference>
<dbReference type="PANTHER" id="PTHR14269:SF57">
    <property type="entry name" value="SUPERFAMILY HYDROLASE, PUTATIVE (AFU_ORTHOLOGUE AFUA_2G02580)-RELATED"/>
    <property type="match status" value="1"/>
</dbReference>
<dbReference type="AlphaFoldDB" id="A0AAV5RWJ3"/>
<dbReference type="InterPro" id="IPR036412">
    <property type="entry name" value="HAD-like_sf"/>
</dbReference>
<dbReference type="GO" id="GO:0005739">
    <property type="term" value="C:mitochondrion"/>
    <property type="evidence" value="ECO:0007669"/>
    <property type="project" value="TreeGrafter"/>
</dbReference>
<dbReference type="GO" id="GO:0046474">
    <property type="term" value="P:glycerophospholipid biosynthetic process"/>
    <property type="evidence" value="ECO:0007669"/>
    <property type="project" value="TreeGrafter"/>
</dbReference>
<dbReference type="InterPro" id="IPR023214">
    <property type="entry name" value="HAD_sf"/>
</dbReference>
<dbReference type="InterPro" id="IPR006353">
    <property type="entry name" value="HAD-SF_hydro_IIA_CECR5"/>
</dbReference>